<dbReference type="Pfam" id="PF15943">
    <property type="entry name" value="YdaS_toxin"/>
    <property type="match status" value="1"/>
</dbReference>
<organism evidence="2 3">
    <name type="scientific">Solimonas fluminis</name>
    <dbReference type="NCBI Taxonomy" id="2086571"/>
    <lineage>
        <taxon>Bacteria</taxon>
        <taxon>Pseudomonadati</taxon>
        <taxon>Pseudomonadota</taxon>
        <taxon>Gammaproteobacteria</taxon>
        <taxon>Nevskiales</taxon>
        <taxon>Nevskiaceae</taxon>
        <taxon>Solimonas</taxon>
    </lineage>
</organism>
<comment type="caution">
    <text evidence="2">The sequence shown here is derived from an EMBL/GenBank/DDBJ whole genome shotgun (WGS) entry which is preliminary data.</text>
</comment>
<dbReference type="GO" id="GO:0003677">
    <property type="term" value="F:DNA binding"/>
    <property type="evidence" value="ECO:0007669"/>
    <property type="project" value="InterPro"/>
</dbReference>
<gene>
    <name evidence="2" type="ORF">C3942_00750</name>
</gene>
<evidence type="ECO:0000313" key="2">
    <source>
        <dbReference type="EMBL" id="PPE75457.1"/>
    </source>
</evidence>
<accession>A0A2S5TKH0</accession>
<dbReference type="InterPro" id="IPR031856">
    <property type="entry name" value="YdaS_toxin-like"/>
</dbReference>
<dbReference type="SUPFAM" id="SSF47413">
    <property type="entry name" value="lambda repressor-like DNA-binding domains"/>
    <property type="match status" value="1"/>
</dbReference>
<evidence type="ECO:0000256" key="1">
    <source>
        <dbReference type="SAM" id="MobiDB-lite"/>
    </source>
</evidence>
<name>A0A2S5TKH0_9GAMM</name>
<dbReference type="AlphaFoldDB" id="A0A2S5TKH0"/>
<dbReference type="Gene3D" id="1.10.260.40">
    <property type="entry name" value="lambda repressor-like DNA-binding domains"/>
    <property type="match status" value="1"/>
</dbReference>
<proteinExistence type="predicted"/>
<sequence>MFILWLMSALLRAIDMVGTQAKMAEDLGVSPMAVSNWVKRGVPPRRAPQIEALVQGRVTCAELCPEVFARVLRPSIGQGIEGQGLDQNPAHATPAPSAEQRAA</sequence>
<feature type="region of interest" description="Disordered" evidence="1">
    <location>
        <begin position="80"/>
        <end position="103"/>
    </location>
</feature>
<dbReference type="RefSeq" id="WP_104228423.1">
    <property type="nucleotide sequence ID" value="NZ_PSNW01000001.1"/>
</dbReference>
<protein>
    <submittedName>
        <fullName evidence="2">Uncharacterized protein</fullName>
    </submittedName>
</protein>
<evidence type="ECO:0000313" key="3">
    <source>
        <dbReference type="Proteomes" id="UP000238220"/>
    </source>
</evidence>
<dbReference type="Proteomes" id="UP000238220">
    <property type="component" value="Unassembled WGS sequence"/>
</dbReference>
<dbReference type="InterPro" id="IPR010982">
    <property type="entry name" value="Lambda_DNA-bd_dom_sf"/>
</dbReference>
<keyword evidence="3" id="KW-1185">Reference proteome</keyword>
<dbReference type="OrthoDB" id="6446140at2"/>
<dbReference type="EMBL" id="PSNW01000001">
    <property type="protein sequence ID" value="PPE75457.1"/>
    <property type="molecule type" value="Genomic_DNA"/>
</dbReference>
<reference evidence="2 3" key="1">
    <citation type="submission" date="2018-02" db="EMBL/GenBank/DDBJ databases">
        <title>Genome sequencing of Solimonas sp. HR-BB.</title>
        <authorList>
            <person name="Lee Y."/>
            <person name="Jeon C.O."/>
        </authorList>
    </citation>
    <scope>NUCLEOTIDE SEQUENCE [LARGE SCALE GENOMIC DNA]</scope>
    <source>
        <strain evidence="2 3">HR-BB</strain>
    </source>
</reference>